<keyword evidence="1" id="KW-1185">Reference proteome</keyword>
<organism evidence="1 2">
    <name type="scientific">Syphacia muris</name>
    <dbReference type="NCBI Taxonomy" id="451379"/>
    <lineage>
        <taxon>Eukaryota</taxon>
        <taxon>Metazoa</taxon>
        <taxon>Ecdysozoa</taxon>
        <taxon>Nematoda</taxon>
        <taxon>Chromadorea</taxon>
        <taxon>Rhabditida</taxon>
        <taxon>Spirurina</taxon>
        <taxon>Oxyuridomorpha</taxon>
        <taxon>Oxyuroidea</taxon>
        <taxon>Oxyuridae</taxon>
        <taxon>Syphacia</taxon>
    </lineage>
</organism>
<dbReference type="PANTHER" id="PTHR36516">
    <property type="entry name" value="PROTEIN CBG04168-RELATED"/>
    <property type="match status" value="1"/>
</dbReference>
<accession>A0A0N5AYZ0</accession>
<reference evidence="2" key="1">
    <citation type="submission" date="2017-02" db="UniProtKB">
        <authorList>
            <consortium name="WormBaseParasite"/>
        </authorList>
    </citation>
    <scope>IDENTIFICATION</scope>
</reference>
<name>A0A0N5AYZ0_9BILA</name>
<sequence>MIKYINQCIRESVILLQRVSEGQIVGETNSQCNVQTANGFSLSWTADSSGTVLFQYSQTNFPTSANTYWTGVAFGESYPNQIDAIIIEVFNGQTVTISSGFLINDRLEKSYSNIVATLSTSLYAGRVQATFSRPIFNDGRSLDSCNTWRLYSQPTLVHNTGSSSSNYVYSGSPELKSVCSIMTYCQPATYGTSVNTANSLASNPSVYTSAAYATSTPTSIGYTTQLYSTQTPYISNAYTLSNSYTAQPSSVYYTTTPQTGSSYGYSTQLLQNNNMPTSSSVNIYGYNYDSNTATGTTLIQNSNYDFLDDATLQRYLQNTQYQYGTGLNVGNLALSDSVSAIVLTDEQQNQVNYQQILADYQRNPSAYSTSSSSANIYGYDYGTSSTNYYSPSSPSSSMYNTGAEALAGYSSTISPYSSFYIGSSTYSPVLYSSQTSQNPTSSVLSTNQRYYQPSALDSLSLFTTTQDPYNVPRAESYLTQYFDPAVNGAPYYPYRTSMQVIEPNSGSYYQATLHNKK</sequence>
<proteinExistence type="predicted"/>
<protein>
    <submittedName>
        <fullName evidence="2">DOMON domain-containing protein</fullName>
    </submittedName>
</protein>
<evidence type="ECO:0000313" key="2">
    <source>
        <dbReference type="WBParaSite" id="SMUV_0001019201-mRNA-1"/>
    </source>
</evidence>
<dbReference type="AlphaFoldDB" id="A0A0N5AYZ0"/>
<dbReference type="Proteomes" id="UP000046393">
    <property type="component" value="Unplaced"/>
</dbReference>
<evidence type="ECO:0000313" key="1">
    <source>
        <dbReference type="Proteomes" id="UP000046393"/>
    </source>
</evidence>
<dbReference type="WBParaSite" id="SMUV_0001019201-mRNA-1">
    <property type="protein sequence ID" value="SMUV_0001019201-mRNA-1"/>
    <property type="gene ID" value="SMUV_0001019201"/>
</dbReference>